<evidence type="ECO:0000256" key="1">
    <source>
        <dbReference type="SAM" id="SignalP"/>
    </source>
</evidence>
<evidence type="ECO:0000313" key="2">
    <source>
        <dbReference type="EMBL" id="MPC40932.1"/>
    </source>
</evidence>
<comment type="caution">
    <text evidence="2">The sequence shown here is derived from an EMBL/GenBank/DDBJ whole genome shotgun (WGS) entry which is preliminary data.</text>
</comment>
<keyword evidence="1" id="KW-0732">Signal</keyword>
<feature type="chain" id="PRO_5022835405" evidence="1">
    <location>
        <begin position="27"/>
        <end position="77"/>
    </location>
</feature>
<accession>A0A5B7F310</accession>
<dbReference type="Proteomes" id="UP000324222">
    <property type="component" value="Unassembled WGS sequence"/>
</dbReference>
<proteinExistence type="predicted"/>
<reference evidence="2 3" key="1">
    <citation type="submission" date="2019-05" db="EMBL/GenBank/DDBJ databases">
        <title>Another draft genome of Portunus trituberculatus and its Hox gene families provides insights of decapod evolution.</title>
        <authorList>
            <person name="Jeong J.-H."/>
            <person name="Song I."/>
            <person name="Kim S."/>
            <person name="Choi T."/>
            <person name="Kim D."/>
            <person name="Ryu S."/>
            <person name="Kim W."/>
        </authorList>
    </citation>
    <scope>NUCLEOTIDE SEQUENCE [LARGE SCALE GENOMIC DNA]</scope>
    <source>
        <tissue evidence="2">Muscle</tissue>
    </source>
</reference>
<organism evidence="2 3">
    <name type="scientific">Portunus trituberculatus</name>
    <name type="common">Swimming crab</name>
    <name type="synonym">Neptunus trituberculatus</name>
    <dbReference type="NCBI Taxonomy" id="210409"/>
    <lineage>
        <taxon>Eukaryota</taxon>
        <taxon>Metazoa</taxon>
        <taxon>Ecdysozoa</taxon>
        <taxon>Arthropoda</taxon>
        <taxon>Crustacea</taxon>
        <taxon>Multicrustacea</taxon>
        <taxon>Malacostraca</taxon>
        <taxon>Eumalacostraca</taxon>
        <taxon>Eucarida</taxon>
        <taxon>Decapoda</taxon>
        <taxon>Pleocyemata</taxon>
        <taxon>Brachyura</taxon>
        <taxon>Eubrachyura</taxon>
        <taxon>Portunoidea</taxon>
        <taxon>Portunidae</taxon>
        <taxon>Portuninae</taxon>
        <taxon>Portunus</taxon>
    </lineage>
</organism>
<name>A0A5B7F310_PORTR</name>
<dbReference type="EMBL" id="VSRR010004862">
    <property type="protein sequence ID" value="MPC40932.1"/>
    <property type="molecule type" value="Genomic_DNA"/>
</dbReference>
<protein>
    <submittedName>
        <fullName evidence="2">Uncharacterized protein</fullName>
    </submittedName>
</protein>
<gene>
    <name evidence="2" type="ORF">E2C01_034507</name>
</gene>
<evidence type="ECO:0000313" key="3">
    <source>
        <dbReference type="Proteomes" id="UP000324222"/>
    </source>
</evidence>
<dbReference type="AlphaFoldDB" id="A0A5B7F310"/>
<keyword evidence="3" id="KW-1185">Reference proteome</keyword>
<sequence>MNPWRALRVTLHLLLLLVLVTQDVTALPQYHEDIASSSYLSFALEGNTSLFSPFVSIALALPVSSSPPAIRNLYSVT</sequence>
<feature type="signal peptide" evidence="1">
    <location>
        <begin position="1"/>
        <end position="26"/>
    </location>
</feature>